<reference evidence="4" key="1">
    <citation type="journal article" date="2008" name="Nature">
        <title>The amphioxus genome and the evolution of the chordate karyotype.</title>
        <authorList>
            <consortium name="US DOE Joint Genome Institute (JGI-PGF)"/>
            <person name="Putnam N.H."/>
            <person name="Butts T."/>
            <person name="Ferrier D.E.K."/>
            <person name="Furlong R.F."/>
            <person name="Hellsten U."/>
            <person name="Kawashima T."/>
            <person name="Robinson-Rechavi M."/>
            <person name="Shoguchi E."/>
            <person name="Terry A."/>
            <person name="Yu J.-K."/>
            <person name="Benito-Gutierrez E.L."/>
            <person name="Dubchak I."/>
            <person name="Garcia-Fernandez J."/>
            <person name="Gibson-Brown J.J."/>
            <person name="Grigoriev I.V."/>
            <person name="Horton A.C."/>
            <person name="de Jong P.J."/>
            <person name="Jurka J."/>
            <person name="Kapitonov V.V."/>
            <person name="Kohara Y."/>
            <person name="Kuroki Y."/>
            <person name="Lindquist E."/>
            <person name="Lucas S."/>
            <person name="Osoegawa K."/>
            <person name="Pennacchio L.A."/>
            <person name="Salamov A.A."/>
            <person name="Satou Y."/>
            <person name="Sauka-Spengler T."/>
            <person name="Schmutz J."/>
            <person name="Shin-I T."/>
            <person name="Toyoda A."/>
            <person name="Bronner-Fraser M."/>
            <person name="Fujiyama A."/>
            <person name="Holland L.Z."/>
            <person name="Holland P.W.H."/>
            <person name="Satoh N."/>
            <person name="Rokhsar D.S."/>
        </authorList>
    </citation>
    <scope>NUCLEOTIDE SEQUENCE [LARGE SCALE GENOMIC DNA]</scope>
    <source>
        <strain evidence="4">S238N-H82</strain>
        <tissue evidence="4">Testes</tissue>
    </source>
</reference>
<evidence type="ECO:0000256" key="2">
    <source>
        <dbReference type="ARBA" id="ARBA00022723"/>
    </source>
</evidence>
<gene>
    <name evidence="4" type="ORF">BRAFLDRAFT_94666</name>
</gene>
<evidence type="ECO:0000256" key="1">
    <source>
        <dbReference type="ARBA" id="ARBA00001968"/>
    </source>
</evidence>
<evidence type="ECO:0000259" key="3">
    <source>
        <dbReference type="Pfam" id="PF13359"/>
    </source>
</evidence>
<accession>C3ZUR1</accession>
<proteinExistence type="predicted"/>
<organism>
    <name type="scientific">Branchiostoma floridae</name>
    <name type="common">Florida lancelet</name>
    <name type="synonym">Amphioxus</name>
    <dbReference type="NCBI Taxonomy" id="7739"/>
    <lineage>
        <taxon>Eukaryota</taxon>
        <taxon>Metazoa</taxon>
        <taxon>Chordata</taxon>
        <taxon>Cephalochordata</taxon>
        <taxon>Leptocardii</taxon>
        <taxon>Amphioxiformes</taxon>
        <taxon>Branchiostomatidae</taxon>
        <taxon>Branchiostoma</taxon>
    </lineage>
</organism>
<dbReference type="InParanoid" id="C3ZUR1"/>
<evidence type="ECO:0000313" key="4">
    <source>
        <dbReference type="EMBL" id="EEN43773.1"/>
    </source>
</evidence>
<dbReference type="AlphaFoldDB" id="C3ZUR1"/>
<keyword evidence="2" id="KW-0479">Metal-binding</keyword>
<name>C3ZUR1_BRAFL</name>
<sequence>MISEHLAQFQQPPMRPDDAQYRRRLNSLINKKAKTTWALEEALHPGEGETKTGLTEAALFGLRKQNVKDAETLLPYNVASFLRHRGYTPSKRWQGVVFFQIILTTMHYFNMFADPTWQEGKPPDDATTQKIANLRIFVEQAIRRLKTFRILNYELPETLLSQIDKMWFIASSGQIGNITEITTGQYDKARIDRTPSPPRNRCSTSCLSNGQPTIVVHTDRKLPKFSGGDASLSFEDWLDEMMCRNTWKDIAPGKLVKGVRQDAWLIKHCPPVTQCLRRIEGIRWHDFISNESIRLTTKQVPLSARIAKQRLTFLGHVAKATPTQEVIKLTTSDPDPSWKRPRGRPRGRWEDQVFNTLHELGVSRSDWTVHAQCRTRRRELSVAVTHQHMMHAND</sequence>
<dbReference type="InterPro" id="IPR027806">
    <property type="entry name" value="HARBI1_dom"/>
</dbReference>
<dbReference type="EMBL" id="GG666684">
    <property type="protein sequence ID" value="EEN43773.1"/>
    <property type="molecule type" value="Genomic_DNA"/>
</dbReference>
<feature type="domain" description="DDE Tnp4" evidence="3">
    <location>
        <begin position="115"/>
        <end position="170"/>
    </location>
</feature>
<comment type="cofactor">
    <cofactor evidence="1">
        <name>a divalent metal cation</name>
        <dbReference type="ChEBI" id="CHEBI:60240"/>
    </cofactor>
</comment>
<dbReference type="GO" id="GO:0046872">
    <property type="term" value="F:metal ion binding"/>
    <property type="evidence" value="ECO:0007669"/>
    <property type="project" value="UniProtKB-KW"/>
</dbReference>
<dbReference type="Pfam" id="PF13359">
    <property type="entry name" value="DDE_Tnp_4"/>
    <property type="match status" value="1"/>
</dbReference>
<protein>
    <recommendedName>
        <fullName evidence="3">DDE Tnp4 domain-containing protein</fullName>
    </recommendedName>
</protein>